<proteinExistence type="predicted"/>
<reference evidence="1" key="1">
    <citation type="submission" date="2013-07" db="EMBL/GenBank/DDBJ databases">
        <title>Sub-species coevolution in mutualistic symbiosis.</title>
        <authorList>
            <person name="Murfin K."/>
            <person name="Klassen J."/>
            <person name="Lee M."/>
            <person name="Forst S."/>
            <person name="Stock P."/>
            <person name="Goodrich-Blair H."/>
        </authorList>
    </citation>
    <scope>NUCLEOTIDE SEQUENCE [LARGE SCALE GENOMIC DNA]</scope>
    <source>
        <strain evidence="1">Feltiae Moldova</strain>
    </source>
</reference>
<dbReference type="EMBL" id="CBSV010000011">
    <property type="protein sequence ID" value="CDG99579.1"/>
    <property type="molecule type" value="Genomic_DNA"/>
</dbReference>
<organism evidence="1">
    <name type="scientific">Xenorhabdus bovienii str. feltiae Moldova</name>
    <dbReference type="NCBI Taxonomy" id="1398200"/>
    <lineage>
        <taxon>Bacteria</taxon>
        <taxon>Pseudomonadati</taxon>
        <taxon>Pseudomonadota</taxon>
        <taxon>Gammaproteobacteria</taxon>
        <taxon>Enterobacterales</taxon>
        <taxon>Morganellaceae</taxon>
        <taxon>Xenorhabdus</taxon>
    </lineage>
</organism>
<evidence type="ECO:0008006" key="2">
    <source>
        <dbReference type="Google" id="ProtNLM"/>
    </source>
</evidence>
<sequence length="115" mass="12455">MKNLKAALLAPRSHVKAVEIFGTAVNLRRMTATELMDLEEAVEKLSEAGKGREASRLNVQIVLDCLVDDKGKPIPAGDLPTAEELMDAHDNATIIAAINLVKRHSIGTLEEAEKN</sequence>
<dbReference type="AlphaFoldDB" id="A0A077NLZ0"/>
<dbReference type="Pfam" id="PF16462">
    <property type="entry name" value="Phage_TAC_14"/>
    <property type="match status" value="1"/>
</dbReference>
<protein>
    <recommendedName>
        <fullName evidence="2">Phage tail protein</fullName>
    </recommendedName>
</protein>
<dbReference type="Proteomes" id="UP000028487">
    <property type="component" value="Unassembled WGS sequence"/>
</dbReference>
<gene>
    <name evidence="1" type="ORF">XBFM1_1080004</name>
</gene>
<dbReference type="HOGENOM" id="CLU_169754_0_0_6"/>
<evidence type="ECO:0000313" key="1">
    <source>
        <dbReference type="EMBL" id="CDG99579.1"/>
    </source>
</evidence>
<comment type="caution">
    <text evidence="1">The sequence shown here is derived from an EMBL/GenBank/DDBJ whole genome shotgun (WGS) entry which is preliminary data.</text>
</comment>
<name>A0A077NLZ0_XENBV</name>
<accession>A0A077NLZ0</accession>
<dbReference type="InterPro" id="IPR024410">
    <property type="entry name" value="Phage_TAC_12"/>
</dbReference>